<evidence type="ECO:0000313" key="3">
    <source>
        <dbReference type="Proteomes" id="UP001463665"/>
    </source>
</evidence>
<dbReference type="EMBL" id="CP154834">
    <property type="protein sequence ID" value="XAO76231.1"/>
    <property type="molecule type" value="Genomic_DNA"/>
</dbReference>
<accession>A0AAU6WUA9</accession>
<feature type="signal peptide" evidence="1">
    <location>
        <begin position="1"/>
        <end position="18"/>
    </location>
</feature>
<protein>
    <submittedName>
        <fullName evidence="2">Uncharacterized protein</fullName>
    </submittedName>
</protein>
<sequence length="127" mass="14998">MKKIILPLPIFFILFANAQTKKEEKFVESNNYILTSNTGILMQKYYLDTKAVINSHEKELGENFNKLLILNQKEYRKAIKDNLWKDDLSKQDKETAKVVYLNNLTSKLENYKLEVLEKLDNILQNKK</sequence>
<evidence type="ECO:0000256" key="1">
    <source>
        <dbReference type="SAM" id="SignalP"/>
    </source>
</evidence>
<dbReference type="AlphaFoldDB" id="A0AAU6WUA9"/>
<dbReference type="RefSeq" id="WP_345767651.1">
    <property type="nucleotide sequence ID" value="NZ_CP154834.1"/>
</dbReference>
<evidence type="ECO:0000313" key="2">
    <source>
        <dbReference type="EMBL" id="XAO76231.1"/>
    </source>
</evidence>
<gene>
    <name evidence="2" type="ORF">AAFP95_10880</name>
</gene>
<dbReference type="Proteomes" id="UP001463665">
    <property type="component" value="Chromosome"/>
</dbReference>
<proteinExistence type="predicted"/>
<keyword evidence="3" id="KW-1185">Reference proteome</keyword>
<keyword evidence="1" id="KW-0732">Signal</keyword>
<name>A0AAU6WUA9_9FLAO</name>
<reference evidence="2 3" key="1">
    <citation type="submission" date="2024-04" db="EMBL/GenBank/DDBJ databases">
        <title>Genome sequencing and assembly of rice foliar adapted Chryseobacterium endophyticum OsEnb-ALM-A6.</title>
        <authorList>
            <person name="Kumar S."/>
            <person name="Javed M."/>
            <person name="Chouhan V."/>
            <person name="Charishma K."/>
            <person name="Patel A."/>
            <person name="Kumar M."/>
            <person name="Sahu K.P."/>
            <person name="Kumar A."/>
        </authorList>
    </citation>
    <scope>NUCLEOTIDE SEQUENCE [LARGE SCALE GENOMIC DNA]</scope>
    <source>
        <strain evidence="2 3">OsEnb-ALM-A6</strain>
    </source>
</reference>
<feature type="chain" id="PRO_5043537351" evidence="1">
    <location>
        <begin position="19"/>
        <end position="127"/>
    </location>
</feature>
<organism evidence="2 3">
    <name type="scientific">Chryseobacterium endophyticum</name>
    <dbReference type="NCBI Taxonomy" id="1854762"/>
    <lineage>
        <taxon>Bacteria</taxon>
        <taxon>Pseudomonadati</taxon>
        <taxon>Bacteroidota</taxon>
        <taxon>Flavobacteriia</taxon>
        <taxon>Flavobacteriales</taxon>
        <taxon>Weeksellaceae</taxon>
        <taxon>Chryseobacterium group</taxon>
        <taxon>Chryseobacterium</taxon>
    </lineage>
</organism>